<keyword evidence="3" id="KW-1185">Reference proteome</keyword>
<accession>A0A7W4UM08</accession>
<protein>
    <recommendedName>
        <fullName evidence="1">DUF7455 domain-containing protein</fullName>
    </recommendedName>
</protein>
<dbReference type="Pfam" id="PF24254">
    <property type="entry name" value="DUF7455"/>
    <property type="match status" value="1"/>
</dbReference>
<name>A0A7W4UM08_9MICO</name>
<evidence type="ECO:0000313" key="3">
    <source>
        <dbReference type="Proteomes" id="UP000545286"/>
    </source>
</evidence>
<dbReference type="Proteomes" id="UP000545286">
    <property type="component" value="Unassembled WGS sequence"/>
</dbReference>
<evidence type="ECO:0000313" key="2">
    <source>
        <dbReference type="EMBL" id="MBB2956668.1"/>
    </source>
</evidence>
<sequence length="79" mass="8544">MTESTTALRTDSAPIAATDRCDACGAQAYVRVQLSAGELLFCAHHATRHEEKLRQQAVAWHDETSRLHGEKAAAGQPAE</sequence>
<organism evidence="2 3">
    <name type="scientific">Pseudoclavibacter helvolus</name>
    <dbReference type="NCBI Taxonomy" id="255205"/>
    <lineage>
        <taxon>Bacteria</taxon>
        <taxon>Bacillati</taxon>
        <taxon>Actinomycetota</taxon>
        <taxon>Actinomycetes</taxon>
        <taxon>Micrococcales</taxon>
        <taxon>Microbacteriaceae</taxon>
        <taxon>Pseudoclavibacter</taxon>
    </lineage>
</organism>
<feature type="domain" description="DUF7455" evidence="1">
    <location>
        <begin position="16"/>
        <end position="67"/>
    </location>
</feature>
<evidence type="ECO:0000259" key="1">
    <source>
        <dbReference type="Pfam" id="PF24254"/>
    </source>
</evidence>
<proteinExistence type="predicted"/>
<dbReference type="EMBL" id="JACHWJ010000001">
    <property type="protein sequence ID" value="MBB2956668.1"/>
    <property type="molecule type" value="Genomic_DNA"/>
</dbReference>
<dbReference type="AlphaFoldDB" id="A0A7W4UM08"/>
<dbReference type="OrthoDB" id="3539048at2"/>
<comment type="caution">
    <text evidence="2">The sequence shown here is derived from an EMBL/GenBank/DDBJ whole genome shotgun (WGS) entry which is preliminary data.</text>
</comment>
<gene>
    <name evidence="2" type="ORF">FHX72_000780</name>
</gene>
<dbReference type="InterPro" id="IPR055878">
    <property type="entry name" value="DUF7455"/>
</dbReference>
<reference evidence="2 3" key="1">
    <citation type="submission" date="2020-08" db="EMBL/GenBank/DDBJ databases">
        <title>Sequencing the genomes of 1000 actinobacteria strains.</title>
        <authorList>
            <person name="Klenk H.-P."/>
        </authorList>
    </citation>
    <scope>NUCLEOTIDE SEQUENCE [LARGE SCALE GENOMIC DNA]</scope>
    <source>
        <strain evidence="2 3">DSM 20419</strain>
    </source>
</reference>
<dbReference type="RefSeq" id="WP_068483529.1">
    <property type="nucleotide sequence ID" value="NZ_CZJS01000142.1"/>
</dbReference>